<name>A0AAD6JD46_9ROSI</name>
<proteinExistence type="predicted"/>
<protein>
    <submittedName>
        <fullName evidence="1">Uncharacterized protein</fullName>
    </submittedName>
</protein>
<reference evidence="1 2" key="1">
    <citation type="journal article" date="2023" name="Int. J. Mol. Sci.">
        <title>De Novo Assembly and Annotation of 11 Diverse Shrub Willow (Salix) Genomes Reveals Novel Gene Organization in Sex-Linked Regions.</title>
        <authorList>
            <person name="Hyden B."/>
            <person name="Feng K."/>
            <person name="Yates T.B."/>
            <person name="Jawdy S."/>
            <person name="Cereghino C."/>
            <person name="Smart L.B."/>
            <person name="Muchero W."/>
        </authorList>
    </citation>
    <scope>NUCLEOTIDE SEQUENCE [LARGE SCALE GENOMIC DNA]</scope>
    <source>
        <tissue evidence="1">Shoot tip</tissue>
    </source>
</reference>
<accession>A0AAD6JD46</accession>
<dbReference type="EMBL" id="JAPFFJ010000018">
    <property type="protein sequence ID" value="KAJ6402789.1"/>
    <property type="molecule type" value="Genomic_DNA"/>
</dbReference>
<evidence type="ECO:0000313" key="1">
    <source>
        <dbReference type="EMBL" id="KAJ6402789.1"/>
    </source>
</evidence>
<gene>
    <name evidence="1" type="ORF">OIU84_014819</name>
</gene>
<organism evidence="1 2">
    <name type="scientific">Salix udensis</name>
    <dbReference type="NCBI Taxonomy" id="889485"/>
    <lineage>
        <taxon>Eukaryota</taxon>
        <taxon>Viridiplantae</taxon>
        <taxon>Streptophyta</taxon>
        <taxon>Embryophyta</taxon>
        <taxon>Tracheophyta</taxon>
        <taxon>Spermatophyta</taxon>
        <taxon>Magnoliopsida</taxon>
        <taxon>eudicotyledons</taxon>
        <taxon>Gunneridae</taxon>
        <taxon>Pentapetalae</taxon>
        <taxon>rosids</taxon>
        <taxon>fabids</taxon>
        <taxon>Malpighiales</taxon>
        <taxon>Salicaceae</taxon>
        <taxon>Saliceae</taxon>
        <taxon>Salix</taxon>
    </lineage>
</organism>
<evidence type="ECO:0000313" key="2">
    <source>
        <dbReference type="Proteomes" id="UP001162972"/>
    </source>
</evidence>
<keyword evidence="2" id="KW-1185">Reference proteome</keyword>
<sequence>MTTAAPAPLLFWNVAGKRSEKESDGDGDVHGTCMEAMHVHGAPWIVAAVTDWLVVVQRNLRSSDDFQGHASFVGPRFCL</sequence>
<dbReference type="AlphaFoldDB" id="A0AAD6JD46"/>
<dbReference type="Proteomes" id="UP001162972">
    <property type="component" value="Chromosome 4"/>
</dbReference>
<comment type="caution">
    <text evidence="1">The sequence shown here is derived from an EMBL/GenBank/DDBJ whole genome shotgun (WGS) entry which is preliminary data.</text>
</comment>